<evidence type="ECO:0000256" key="2">
    <source>
        <dbReference type="SAM" id="MobiDB-lite"/>
    </source>
</evidence>
<reference evidence="3" key="1">
    <citation type="submission" date="2022-07" db="EMBL/GenBank/DDBJ databases">
        <title>The genome of Lyophyllum shimeji provides insight into the initial evolution of ectomycorrhizal fungal genome.</title>
        <authorList>
            <person name="Kobayashi Y."/>
            <person name="Shibata T."/>
            <person name="Hirakawa H."/>
            <person name="Shigenobu S."/>
            <person name="Nishiyama T."/>
            <person name="Yamada A."/>
            <person name="Hasebe M."/>
            <person name="Kawaguchi M."/>
        </authorList>
    </citation>
    <scope>NUCLEOTIDE SEQUENCE</scope>
    <source>
        <strain evidence="3">AT787</strain>
    </source>
</reference>
<protein>
    <submittedName>
        <fullName evidence="3">Uncharacterized protein</fullName>
    </submittedName>
</protein>
<feature type="compositionally biased region" description="Polar residues" evidence="2">
    <location>
        <begin position="336"/>
        <end position="350"/>
    </location>
</feature>
<name>A0A9P3PKZ6_LYOSH</name>
<dbReference type="Proteomes" id="UP001063166">
    <property type="component" value="Unassembled WGS sequence"/>
</dbReference>
<dbReference type="AlphaFoldDB" id="A0A9P3PKZ6"/>
<feature type="compositionally biased region" description="Basic residues" evidence="2">
    <location>
        <begin position="198"/>
        <end position="209"/>
    </location>
</feature>
<proteinExistence type="predicted"/>
<feature type="compositionally biased region" description="Low complexity" evidence="2">
    <location>
        <begin position="410"/>
        <end position="426"/>
    </location>
</feature>
<feature type="compositionally biased region" description="Pro residues" evidence="2">
    <location>
        <begin position="210"/>
        <end position="219"/>
    </location>
</feature>
<feature type="compositionally biased region" description="Pro residues" evidence="2">
    <location>
        <begin position="319"/>
        <end position="331"/>
    </location>
</feature>
<feature type="region of interest" description="Disordered" evidence="2">
    <location>
        <begin position="405"/>
        <end position="431"/>
    </location>
</feature>
<accession>A0A9P3PKZ6</accession>
<gene>
    <name evidence="3" type="ORF">LshimejAT787_0402830</name>
</gene>
<feature type="region of interest" description="Disordered" evidence="2">
    <location>
        <begin position="78"/>
        <end position="97"/>
    </location>
</feature>
<evidence type="ECO:0000256" key="1">
    <source>
        <dbReference type="SAM" id="Coils"/>
    </source>
</evidence>
<dbReference type="OrthoDB" id="3262547at2759"/>
<feature type="coiled-coil region" evidence="1">
    <location>
        <begin position="166"/>
        <end position="193"/>
    </location>
</feature>
<organism evidence="3 4">
    <name type="scientific">Lyophyllum shimeji</name>
    <name type="common">Hon-shimeji</name>
    <name type="synonym">Tricholoma shimeji</name>
    <dbReference type="NCBI Taxonomy" id="47721"/>
    <lineage>
        <taxon>Eukaryota</taxon>
        <taxon>Fungi</taxon>
        <taxon>Dikarya</taxon>
        <taxon>Basidiomycota</taxon>
        <taxon>Agaricomycotina</taxon>
        <taxon>Agaricomycetes</taxon>
        <taxon>Agaricomycetidae</taxon>
        <taxon>Agaricales</taxon>
        <taxon>Tricholomatineae</taxon>
        <taxon>Lyophyllaceae</taxon>
        <taxon>Lyophyllum</taxon>
    </lineage>
</organism>
<feature type="compositionally biased region" description="Acidic residues" evidence="2">
    <location>
        <begin position="292"/>
        <end position="310"/>
    </location>
</feature>
<keyword evidence="4" id="KW-1185">Reference proteome</keyword>
<comment type="caution">
    <text evidence="3">The sequence shown here is derived from an EMBL/GenBank/DDBJ whole genome shotgun (WGS) entry which is preliminary data.</text>
</comment>
<evidence type="ECO:0000313" key="3">
    <source>
        <dbReference type="EMBL" id="GLB37232.1"/>
    </source>
</evidence>
<feature type="region of interest" description="Disordered" evidence="2">
    <location>
        <begin position="193"/>
        <end position="225"/>
    </location>
</feature>
<feature type="region of interest" description="Disordered" evidence="2">
    <location>
        <begin position="260"/>
        <end position="358"/>
    </location>
</feature>
<feature type="compositionally biased region" description="Polar residues" evidence="2">
    <location>
        <begin position="280"/>
        <end position="290"/>
    </location>
</feature>
<evidence type="ECO:0000313" key="4">
    <source>
        <dbReference type="Proteomes" id="UP001063166"/>
    </source>
</evidence>
<dbReference type="EMBL" id="BRPK01000004">
    <property type="protein sequence ID" value="GLB37232.1"/>
    <property type="molecule type" value="Genomic_DNA"/>
</dbReference>
<keyword evidence="1" id="KW-0175">Coiled coil</keyword>
<sequence>MASLSDQIDRLSRHTRAIKSTAAATAPTADNASVAGPFTRAVLFTPLGDLIRDIDPSELGLFSLPSSGASPAEITRAEFSGATPLRKHPPRRDDAPKSKEIEPEIYVQAALKCIDRYHAIRPMPRAYSQATAILESLTLVRERIQTLTQTLQQAQSVEGPPLKSLIDEEEKRVQDLQTRLAELQERKKSAIILPINAKPKKSAHVRPKPKPTAPPPPSSPQEDNFWNAPAAAARTLHFSDNLIDEQVDLGDVTTTLFMSPIPAGNPRLTPADLPTDESHTQVSTAPTNDCQVVEEDDQDEEDEPRGEEEQTVVLRKPPPETGTPEPRPASPPELSMQGTPTPASSETPSARQAKVKVNTEVERITARIWTTIGDMIMPGHPFNTSGRDVGSKPPRAKETIAHLETLSDLSPSPASPSASSASSASAGVPTTPTSQQILTAHLLLSLLSNPPHFSLPLNKAKDLLAAKAGAGAVAQGTTRIFLIFDWSYGMDQVTIISCL</sequence>